<feature type="compositionally biased region" description="Basic and acidic residues" evidence="5">
    <location>
        <begin position="506"/>
        <end position="517"/>
    </location>
</feature>
<dbReference type="PROSITE" id="PS00170">
    <property type="entry name" value="CSA_PPIASE_1"/>
    <property type="match status" value="1"/>
</dbReference>
<feature type="compositionally biased region" description="Basic and acidic residues" evidence="5">
    <location>
        <begin position="525"/>
        <end position="534"/>
    </location>
</feature>
<feature type="compositionally biased region" description="Basic and acidic residues" evidence="5">
    <location>
        <begin position="709"/>
        <end position="719"/>
    </location>
</feature>
<dbReference type="GO" id="GO:0005737">
    <property type="term" value="C:cytoplasm"/>
    <property type="evidence" value="ECO:0007669"/>
    <property type="project" value="TreeGrafter"/>
</dbReference>
<comment type="catalytic activity">
    <reaction evidence="1">
        <text>[protein]-peptidylproline (omega=180) = [protein]-peptidylproline (omega=0)</text>
        <dbReference type="Rhea" id="RHEA:16237"/>
        <dbReference type="Rhea" id="RHEA-COMP:10747"/>
        <dbReference type="Rhea" id="RHEA-COMP:10748"/>
        <dbReference type="ChEBI" id="CHEBI:83833"/>
        <dbReference type="ChEBI" id="CHEBI:83834"/>
        <dbReference type="EC" id="5.2.1.8"/>
    </reaction>
</comment>
<feature type="compositionally biased region" description="Basic residues" evidence="5">
    <location>
        <begin position="720"/>
        <end position="733"/>
    </location>
</feature>
<proteinExistence type="predicted"/>
<dbReference type="GO" id="GO:0003755">
    <property type="term" value="F:peptidyl-prolyl cis-trans isomerase activity"/>
    <property type="evidence" value="ECO:0007669"/>
    <property type="project" value="UniProtKB-KW"/>
</dbReference>
<evidence type="ECO:0000256" key="2">
    <source>
        <dbReference type="ARBA" id="ARBA00013194"/>
    </source>
</evidence>
<dbReference type="GO" id="GO:0016018">
    <property type="term" value="F:cyclosporin A binding"/>
    <property type="evidence" value="ECO:0007669"/>
    <property type="project" value="TreeGrafter"/>
</dbReference>
<organism evidence="7">
    <name type="scientific">Schistocephalus solidus</name>
    <name type="common">Tapeworm</name>
    <dbReference type="NCBI Taxonomy" id="70667"/>
    <lineage>
        <taxon>Eukaryota</taxon>
        <taxon>Metazoa</taxon>
        <taxon>Spiralia</taxon>
        <taxon>Lophotrochozoa</taxon>
        <taxon>Platyhelminthes</taxon>
        <taxon>Cestoda</taxon>
        <taxon>Eucestoda</taxon>
        <taxon>Diphyllobothriidea</taxon>
        <taxon>Diphyllobothriidae</taxon>
        <taxon>Schistocephalus</taxon>
    </lineage>
</organism>
<feature type="compositionally biased region" description="Acidic residues" evidence="5">
    <location>
        <begin position="1000"/>
        <end position="1010"/>
    </location>
</feature>
<evidence type="ECO:0000256" key="1">
    <source>
        <dbReference type="ARBA" id="ARBA00000971"/>
    </source>
</evidence>
<feature type="compositionally biased region" description="Low complexity" evidence="5">
    <location>
        <begin position="753"/>
        <end position="770"/>
    </location>
</feature>
<dbReference type="Pfam" id="PF00160">
    <property type="entry name" value="Pro_isomerase"/>
    <property type="match status" value="1"/>
</dbReference>
<dbReference type="InterPro" id="IPR020892">
    <property type="entry name" value="Cyclophilin-type_PPIase_CS"/>
</dbReference>
<evidence type="ECO:0000259" key="6">
    <source>
        <dbReference type="PROSITE" id="PS50072"/>
    </source>
</evidence>
<evidence type="ECO:0000313" key="7">
    <source>
        <dbReference type="WBParaSite" id="SSLN_0001609601-mRNA-1"/>
    </source>
</evidence>
<feature type="compositionally biased region" description="Basic and acidic residues" evidence="5">
    <location>
        <begin position="879"/>
        <end position="900"/>
    </location>
</feature>
<dbReference type="GO" id="GO:0006457">
    <property type="term" value="P:protein folding"/>
    <property type="evidence" value="ECO:0007669"/>
    <property type="project" value="InterPro"/>
</dbReference>
<keyword evidence="3" id="KW-0697">Rotamase</keyword>
<feature type="domain" description="PPIase cyclophilin-type" evidence="6">
    <location>
        <begin position="1"/>
        <end position="138"/>
    </location>
</feature>
<evidence type="ECO:0000256" key="3">
    <source>
        <dbReference type="ARBA" id="ARBA00023110"/>
    </source>
</evidence>
<reference evidence="7" key="1">
    <citation type="submission" date="2016-06" db="UniProtKB">
        <authorList>
            <consortium name="WormBaseParasite"/>
        </authorList>
    </citation>
    <scope>IDENTIFICATION</scope>
</reference>
<dbReference type="Gene3D" id="2.40.100.10">
    <property type="entry name" value="Cyclophilin-like"/>
    <property type="match status" value="1"/>
</dbReference>
<keyword evidence="4" id="KW-0413">Isomerase</keyword>
<feature type="compositionally biased region" description="Basic and acidic residues" evidence="5">
    <location>
        <begin position="460"/>
        <end position="477"/>
    </location>
</feature>
<feature type="compositionally biased region" description="Basic and acidic residues" evidence="5">
    <location>
        <begin position="393"/>
        <end position="405"/>
    </location>
</feature>
<protein>
    <recommendedName>
        <fullName evidence="2">peptidylprolyl isomerase</fullName>
        <ecNumber evidence="2">5.2.1.8</ecNumber>
    </recommendedName>
</protein>
<feature type="compositionally biased region" description="Basic and acidic residues" evidence="5">
    <location>
        <begin position="276"/>
        <end position="306"/>
    </location>
</feature>
<feature type="compositionally biased region" description="Low complexity" evidence="5">
    <location>
        <begin position="679"/>
        <end position="688"/>
    </location>
</feature>
<dbReference type="EC" id="5.2.1.8" evidence="2"/>
<evidence type="ECO:0000256" key="5">
    <source>
        <dbReference type="SAM" id="MobiDB-lite"/>
    </source>
</evidence>
<accession>A0A183TGA7</accession>
<feature type="compositionally biased region" description="Polar residues" evidence="5">
    <location>
        <begin position="799"/>
        <end position="812"/>
    </location>
</feature>
<sequence length="1335" mass="145160">LKTGKPLHYQGCPFHRIIKGFMIQGGDFSKGDGTGGESIYGGTFAGLFVILVTSFLDENLTTPHDRPFLLSMANRGPNTNGSQFFITTAPAAHLNGKHVVFGHVLSGQEVVAKIEAVPIADTKNYRPIKPVIIENCGELVPVKKKKVHDADKEEKKKRKKEKKRRKKEKKRERSYSVSDSSDGPVIRPEEIPEVPQNKFLYRPDARDSKTKSEAQRETNESNENYAASRRRAMGDKSGRKVKGRGTMRYVSPDQGSGGRGRSVTPPHWRQASQKMSAEDWRRWREKHENSLPDRDRSPQRRRRDESPPSFADRSCRRKHSSDYSSRNARHSRSEMSPPNASLSFETRNRSPPSSKMDVNMAMAEVISRSLSSPFGNKAKEGEPVGKAGVRSSEAFDVRADIDRQRRGISPAPPGHHASVTSDQTGLSPPKNEVSLYSPGDEELFTRRNNRDRSPPSTAVLRHETEPRVDQSRTERRSPSGFSSRRHVLEFDEDYAVSVQTAAAKRPVSERRDSDGSRRKNSTLTDKSDRREGSRSPHRSVASPLRGTDASLRMPSPPNNKSSGRLPTRSPIPESRVSKSPDKPSQPTRGRRGEPSPRPSRLSPPARGSRTVTGPLYSPKATETSANRHPPSSHRYSRRSPSPTDRRNHRPMTTAASTSPINNGENRARPSVRVGRRGSSRSSSASSSPHSETERRGGGRAVRRSPPQHLIEKWNECHERVRGRRRRPAPLKRSRSPETRPQERRKRSYSDSPSNSTHSSAVSMSSGSRSPSSKRRRGKTPPPTDDHRSSAKVAPAVVSPEQQARRSSTTNATKVMADGETTAVSERLPAPSSEKVRDEVERSRSPLLPTPQKPSNTITTVEKTQDLVRSKWDNSPNSQAKEDNHDMQLQEEGKERGHRETMPTTSTPPGEMTIPLEKEKIASGPWTTSRWREDDSSPGSPGEKPTRSATFATKEPVKLTVNTAAVVHSGLEETPTTVSSSAAAAAAASTRSLFPSGAADGVDDDEEDDENAQPPPKRDSSQPKSVLELLRTEERQKTAEKEAALAAAVEKAAEVEAALEPRDDLPPTSMGAQLKKLSSARPPAPEDALMNVTERKATPIPHLTHLVAFPAALPRLVVVAANAAIVGEVVQAAVAAEMVPLLCHLRQCAVNVHPQVKVIDADPVLTLATAALTGVAIPPTPPEAVTGAASLGAGVEVGVPDHAPIVHGPGLGPTVTVTAVTGVDGGEVSPLVDQVTVVTTRRGRLEIEAGAGGGTLQGDIDAGAVAAVDADKSALTPAQKLLFRSLLLCGVLFVYVLLISVQKVGLGQIFPHRSSKGGIMRVTGGFLLLKCDKVCL</sequence>
<dbReference type="PRINTS" id="PR00153">
    <property type="entry name" value="CSAPPISMRASE"/>
</dbReference>
<dbReference type="PROSITE" id="PS50072">
    <property type="entry name" value="CSA_PPIASE_2"/>
    <property type="match status" value="1"/>
</dbReference>
<feature type="region of interest" description="Disordered" evidence="5">
    <location>
        <begin position="970"/>
        <end position="1024"/>
    </location>
</feature>
<feature type="compositionally biased region" description="Polar residues" evidence="5">
    <location>
        <begin position="334"/>
        <end position="353"/>
    </location>
</feature>
<dbReference type="PANTHER" id="PTHR11071">
    <property type="entry name" value="PEPTIDYL-PROLYL CIS-TRANS ISOMERASE"/>
    <property type="match status" value="1"/>
</dbReference>
<feature type="compositionally biased region" description="Low complexity" evidence="5">
    <location>
        <begin position="978"/>
        <end position="988"/>
    </location>
</feature>
<dbReference type="PANTHER" id="PTHR11071:SF561">
    <property type="entry name" value="PEPTIDYL-PROLYL CIS-TRANS ISOMERASE D-RELATED"/>
    <property type="match status" value="1"/>
</dbReference>
<dbReference type="SUPFAM" id="SSF50891">
    <property type="entry name" value="Cyclophilin-like"/>
    <property type="match status" value="1"/>
</dbReference>
<feature type="compositionally biased region" description="Basic and acidic residues" evidence="5">
    <location>
        <begin position="443"/>
        <end position="453"/>
    </location>
</feature>
<feature type="compositionally biased region" description="Basic and acidic residues" evidence="5">
    <location>
        <begin position="862"/>
        <end position="871"/>
    </location>
</feature>
<dbReference type="FunFam" id="2.40.100.10:FF:000025">
    <property type="entry name" value="Peptidyl-prolyl cis-trans isomerase CYP19-2"/>
    <property type="match status" value="1"/>
</dbReference>
<dbReference type="WBParaSite" id="SSLN_0001609601-mRNA-1">
    <property type="protein sequence ID" value="SSLN_0001609601-mRNA-1"/>
    <property type="gene ID" value="SSLN_0001609601"/>
</dbReference>
<name>A0A183TGA7_SCHSO</name>
<evidence type="ECO:0000256" key="4">
    <source>
        <dbReference type="ARBA" id="ARBA00023235"/>
    </source>
</evidence>
<feature type="compositionally biased region" description="Basic and acidic residues" evidence="5">
    <location>
        <begin position="833"/>
        <end position="843"/>
    </location>
</feature>
<dbReference type="InterPro" id="IPR002130">
    <property type="entry name" value="Cyclophilin-type_PPIase_dom"/>
</dbReference>
<feature type="compositionally biased region" description="Polar residues" evidence="5">
    <location>
        <begin position="852"/>
        <end position="861"/>
    </location>
</feature>
<feature type="compositionally biased region" description="Low complexity" evidence="5">
    <location>
        <begin position="598"/>
        <end position="609"/>
    </location>
</feature>
<feature type="compositionally biased region" description="Polar residues" evidence="5">
    <location>
        <begin position="653"/>
        <end position="664"/>
    </location>
</feature>
<feature type="compositionally biased region" description="Basic and acidic residues" evidence="5">
    <location>
        <begin position="201"/>
        <end position="219"/>
    </location>
</feature>
<feature type="region of interest" description="Disordered" evidence="5">
    <location>
        <begin position="1059"/>
        <end position="1083"/>
    </location>
</feature>
<feature type="compositionally biased region" description="Basic residues" evidence="5">
    <location>
        <begin position="155"/>
        <end position="172"/>
    </location>
</feature>
<feature type="region of interest" description="Disordered" evidence="5">
    <location>
        <begin position="143"/>
        <end position="957"/>
    </location>
</feature>
<dbReference type="InterPro" id="IPR029000">
    <property type="entry name" value="Cyclophilin-like_dom_sf"/>
</dbReference>